<evidence type="ECO:0000256" key="1">
    <source>
        <dbReference type="SAM" id="MobiDB-lite"/>
    </source>
</evidence>
<keyword evidence="2" id="KW-0472">Membrane</keyword>
<feature type="compositionally biased region" description="Basic residues" evidence="1">
    <location>
        <begin position="440"/>
        <end position="451"/>
    </location>
</feature>
<sequence length="451" mass="49101">MSDSFITLGALPALVAHFVKSDDPSEIATQLVSLFGSWNSSKVTERDEEKSVATQLVAFYLEMKTKTTDSEEEEVKAAFAKGVKDSCKLLITLAWTLYVSRGEPKEGEAVDADLIDEFFALINDSVSLSDASVLAQSFDFPDAPEGAAEFVDDFVAIATDLLPPKAEKWAKGSLKQTFVDNVLLTAVTTAVTMPVAPTALLVLMSKYVMMNPSQIVAARIVASVWRLFQASADATLGAVEAKTEGWSELCVRSTLLLETIRRIGNVAPAAVNETTGYASARRHVSSIIDAGVQYESAKGMFKRLFDAVEVARAAIVADATVEIEPEAVEAETETETKEVEAEAEAAPVVEGEAEPAAEAEAEAEAEKVEVAKKTKVEMTPAQKAEMHVLNQLKNRLPRENDVTLRPHMFLSSDCETIKKIIAGHGERAPARRAQGEKERNPKRRQRGQRRR</sequence>
<accession>A0A9K3GIR2</accession>
<keyword evidence="2" id="KW-0812">Transmembrane</keyword>
<gene>
    <name evidence="3" type="ORF">KIPB_005760</name>
</gene>
<feature type="transmembrane region" description="Helical" evidence="2">
    <location>
        <begin position="182"/>
        <end position="203"/>
    </location>
</feature>
<proteinExistence type="predicted"/>
<evidence type="ECO:0000313" key="4">
    <source>
        <dbReference type="Proteomes" id="UP000265618"/>
    </source>
</evidence>
<dbReference type="AlphaFoldDB" id="A0A9K3GIR2"/>
<keyword evidence="4" id="KW-1185">Reference proteome</keyword>
<protein>
    <submittedName>
        <fullName evidence="3">Uncharacterized protein</fullName>
    </submittedName>
</protein>
<dbReference type="Proteomes" id="UP000265618">
    <property type="component" value="Unassembled WGS sequence"/>
</dbReference>
<feature type="compositionally biased region" description="Basic and acidic residues" evidence="1">
    <location>
        <begin position="424"/>
        <end position="439"/>
    </location>
</feature>
<reference evidence="3 4" key="1">
    <citation type="journal article" date="2018" name="PLoS ONE">
        <title>The draft genome of Kipferlia bialata reveals reductive genome evolution in fornicate parasites.</title>
        <authorList>
            <person name="Tanifuji G."/>
            <person name="Takabayashi S."/>
            <person name="Kume K."/>
            <person name="Takagi M."/>
            <person name="Nakayama T."/>
            <person name="Kamikawa R."/>
            <person name="Inagaki Y."/>
            <person name="Hashimoto T."/>
        </authorList>
    </citation>
    <scope>NUCLEOTIDE SEQUENCE [LARGE SCALE GENOMIC DNA]</scope>
    <source>
        <strain evidence="3">NY0173</strain>
    </source>
</reference>
<feature type="region of interest" description="Disordered" evidence="1">
    <location>
        <begin position="422"/>
        <end position="451"/>
    </location>
</feature>
<organism evidence="3 4">
    <name type="scientific">Kipferlia bialata</name>
    <dbReference type="NCBI Taxonomy" id="797122"/>
    <lineage>
        <taxon>Eukaryota</taxon>
        <taxon>Metamonada</taxon>
        <taxon>Carpediemonas-like organisms</taxon>
        <taxon>Kipferlia</taxon>
    </lineage>
</organism>
<name>A0A9K3GIR2_9EUKA</name>
<feature type="region of interest" description="Disordered" evidence="1">
    <location>
        <begin position="326"/>
        <end position="364"/>
    </location>
</feature>
<keyword evidence="2" id="KW-1133">Transmembrane helix</keyword>
<comment type="caution">
    <text evidence="3">The sequence shown here is derived from an EMBL/GenBank/DDBJ whole genome shotgun (WGS) entry which is preliminary data.</text>
</comment>
<evidence type="ECO:0000313" key="3">
    <source>
        <dbReference type="EMBL" id="GIQ84297.1"/>
    </source>
</evidence>
<evidence type="ECO:0000256" key="2">
    <source>
        <dbReference type="SAM" id="Phobius"/>
    </source>
</evidence>
<dbReference type="EMBL" id="BDIP01001384">
    <property type="protein sequence ID" value="GIQ84297.1"/>
    <property type="molecule type" value="Genomic_DNA"/>
</dbReference>
<feature type="compositionally biased region" description="Acidic residues" evidence="1">
    <location>
        <begin position="351"/>
        <end position="363"/>
    </location>
</feature>